<dbReference type="InterPro" id="IPR018640">
    <property type="entry name" value="DUF2063"/>
</dbReference>
<dbReference type="RefSeq" id="WP_090384580.1">
    <property type="nucleotide sequence ID" value="NZ_CP156749.1"/>
</dbReference>
<dbReference type="Proteomes" id="UP000242849">
    <property type="component" value="Unassembled WGS sequence"/>
</dbReference>
<dbReference type="Gene3D" id="1.10.150.690">
    <property type="entry name" value="DUF2063"/>
    <property type="match status" value="1"/>
</dbReference>
<dbReference type="OrthoDB" id="4146344at2"/>
<dbReference type="AlphaFoldDB" id="A0A1H5DX73"/>
<dbReference type="Pfam" id="PF09836">
    <property type="entry name" value="DUF2063"/>
    <property type="match status" value="1"/>
</dbReference>
<name>A0A1H5DX73_PSEAG</name>
<dbReference type="InterPro" id="IPR044922">
    <property type="entry name" value="DUF2063_N_sf"/>
</dbReference>
<evidence type="ECO:0000313" key="3">
    <source>
        <dbReference type="Proteomes" id="UP000242849"/>
    </source>
</evidence>
<sequence>MTPIALEEFSQAVHNADAVPLHLGECGESAFAQRFAIYRNNVRASRTEALRQGFPVLERLLGADYFTALAAVFIQQHPPRSAALHEYGAELAGFIARFQPLSGLSYLTDIARLEWARLCAFHAPDTPVLSIAEMDLVTLTDRIGQPLRWHPSVTLLRSDHPLYRLWASQQGGAPAPTAQNWSEENVLVWRHGLLLRTEPLDAVSCELLQMATQPNRLPAALAEHPEWLSRLIQLLHWQVFLAE</sequence>
<evidence type="ECO:0000313" key="2">
    <source>
        <dbReference type="EMBL" id="SED83461.1"/>
    </source>
</evidence>
<accession>A0A1H5DX73</accession>
<keyword evidence="3" id="KW-1185">Reference proteome</keyword>
<reference evidence="3" key="1">
    <citation type="submission" date="2016-10" db="EMBL/GenBank/DDBJ databases">
        <authorList>
            <person name="Varghese N."/>
            <person name="Submissions S."/>
        </authorList>
    </citation>
    <scope>NUCLEOTIDE SEQUENCE [LARGE SCALE GENOMIC DNA]</scope>
    <source>
        <strain evidence="3">DSM 12111</strain>
    </source>
</reference>
<feature type="domain" description="Putative DNA-binding" evidence="1">
    <location>
        <begin position="8"/>
        <end position="95"/>
    </location>
</feature>
<protein>
    <recommendedName>
        <fullName evidence="1">Putative DNA-binding domain-containing protein</fullName>
    </recommendedName>
</protein>
<gene>
    <name evidence="2" type="ORF">SAMN05421553_3438</name>
</gene>
<proteinExistence type="predicted"/>
<dbReference type="STRING" id="53406.SAMN05421553_3438"/>
<dbReference type="EMBL" id="FNSC01000001">
    <property type="protein sequence ID" value="SED83461.1"/>
    <property type="molecule type" value="Genomic_DNA"/>
</dbReference>
<evidence type="ECO:0000259" key="1">
    <source>
        <dbReference type="Pfam" id="PF09836"/>
    </source>
</evidence>
<organism evidence="2 3">
    <name type="scientific">Pseudomonas anguilliseptica</name>
    <dbReference type="NCBI Taxonomy" id="53406"/>
    <lineage>
        <taxon>Bacteria</taxon>
        <taxon>Pseudomonadati</taxon>
        <taxon>Pseudomonadota</taxon>
        <taxon>Gammaproteobacteria</taxon>
        <taxon>Pseudomonadales</taxon>
        <taxon>Pseudomonadaceae</taxon>
        <taxon>Pseudomonas</taxon>
    </lineage>
</organism>